<dbReference type="Proteomes" id="UP000030149">
    <property type="component" value="Unassembled WGS sequence"/>
</dbReference>
<organism evidence="1 2">
    <name type="scientific">Flavobacterium enshiense DK69</name>
    <dbReference type="NCBI Taxonomy" id="1107311"/>
    <lineage>
        <taxon>Bacteria</taxon>
        <taxon>Pseudomonadati</taxon>
        <taxon>Bacteroidota</taxon>
        <taxon>Flavobacteriia</taxon>
        <taxon>Flavobacteriales</taxon>
        <taxon>Flavobacteriaceae</taxon>
        <taxon>Flavobacterium</taxon>
    </lineage>
</organism>
<dbReference type="PATRIC" id="fig|1107311.5.peg.1667"/>
<evidence type="ECO:0000313" key="2">
    <source>
        <dbReference type="Proteomes" id="UP000030149"/>
    </source>
</evidence>
<dbReference type="RefSeq" id="WP_035629821.1">
    <property type="nucleotide sequence ID" value="NZ_AVCS01000004.1"/>
</dbReference>
<gene>
    <name evidence="1" type="ORF">Q767_02510</name>
</gene>
<sequence length="201" mass="23146">MIAVITGDIVDSRKVNSEIWLPKLKEYFSKITSDSDKWEIYRGDSFQIEVEPEIALEVVLCIKALIKSNNKIDVRMGIGIGEVDFKGKKITESYGTAFINSGESFEKMKNNTLILRSTFNEFDDYFNPILKLLSFISSNWKPVTSETIFYALTHREMMQKEMAEQLSKDKTTINKALKRGGYDEIIEIINLYSKKIQQCLN</sequence>
<dbReference type="EMBL" id="JRLZ01000003">
    <property type="protein sequence ID" value="KGO96609.1"/>
    <property type="molecule type" value="Genomic_DNA"/>
</dbReference>
<dbReference type="eggNOG" id="COG1595">
    <property type="taxonomic scope" value="Bacteria"/>
</dbReference>
<keyword evidence="2" id="KW-1185">Reference proteome</keyword>
<accession>A0A0A2MW93</accession>
<dbReference type="InterPro" id="IPR032580">
    <property type="entry name" value="SatD"/>
</dbReference>
<dbReference type="OrthoDB" id="7064118at2"/>
<dbReference type="AlphaFoldDB" id="A0A0A2MW93"/>
<dbReference type="Pfam" id="PF16264">
    <property type="entry name" value="SatD"/>
    <property type="match status" value="1"/>
</dbReference>
<proteinExistence type="predicted"/>
<protein>
    <submittedName>
        <fullName evidence="1">Uncharacterized protein</fullName>
    </submittedName>
</protein>
<reference evidence="2" key="1">
    <citation type="submission" date="2013-09" db="EMBL/GenBank/DDBJ databases">
        <authorList>
            <person name="Zeng Z."/>
            <person name="Chen C."/>
        </authorList>
    </citation>
    <scope>NUCLEOTIDE SEQUENCE [LARGE SCALE GENOMIC DNA]</scope>
    <source>
        <strain evidence="2">DK69</strain>
    </source>
</reference>
<name>A0A0A2MW93_9FLAO</name>
<comment type="caution">
    <text evidence="1">The sequence shown here is derived from an EMBL/GenBank/DDBJ whole genome shotgun (WGS) entry which is preliminary data.</text>
</comment>
<reference evidence="1 2" key="2">
    <citation type="journal article" date="2015" name="Stand. Genomic Sci.">
        <title>High quality draft genomic sequence of Flavobacterium enshiense DK69(T) and comparison among Flavobacterium genomes.</title>
        <authorList>
            <person name="Zeng Z."/>
            <person name="Chen C."/>
            <person name="Du H."/>
            <person name="Wang G."/>
            <person name="Li M."/>
        </authorList>
    </citation>
    <scope>NUCLEOTIDE SEQUENCE [LARGE SCALE GENOMIC DNA]</scope>
    <source>
        <strain evidence="1 2">DK69</strain>
    </source>
</reference>
<evidence type="ECO:0000313" key="1">
    <source>
        <dbReference type="EMBL" id="KGO96609.1"/>
    </source>
</evidence>
<dbReference type="STRING" id="1107311.Q767_02510"/>